<gene>
    <name evidence="1" type="ORF">WA04_00665</name>
</gene>
<evidence type="ECO:0000313" key="2">
    <source>
        <dbReference type="Proteomes" id="UP000035346"/>
    </source>
</evidence>
<comment type="caution">
    <text evidence="1">The sequence shown here is derived from an EMBL/GenBank/DDBJ whole genome shotgun (WGS) entry which is preliminary data.</text>
</comment>
<dbReference type="InterPro" id="IPR037275">
    <property type="entry name" value="Znf_CTCHY_sf"/>
</dbReference>
<reference evidence="1 2" key="1">
    <citation type="journal article" date="2015" name="PLoS ONE">
        <title>Genomic analysis reveals the molecular basis for capsule loss in the group B streptococcus population.</title>
        <authorList>
            <consortium name="DEVANI Consortium"/>
            <person name="Rosini R."/>
            <person name="Campisi E."/>
            <person name="De Chiara M."/>
            <person name="Tettelin H."/>
            <person name="Rinaudo D."/>
            <person name="Toniolo C."/>
            <person name="Metruccio M."/>
            <person name="Guidotti S."/>
            <person name="Sorensen U.B."/>
            <person name="Kilian M."/>
            <person name="Ramirez M."/>
            <person name="Janulczyk R."/>
            <person name="Donati C."/>
            <person name="Grandi G."/>
            <person name="Margarit I."/>
        </authorList>
    </citation>
    <scope>NUCLEOTIDE SEQUENCE [LARGE SCALE GENOMIC DNA]</scope>
    <source>
        <strain evidence="1 2">DK-B-USS-215</strain>
    </source>
</reference>
<dbReference type="Proteomes" id="UP000035346">
    <property type="component" value="Unassembled WGS sequence"/>
</dbReference>
<dbReference type="EMBL" id="LBKL01000011">
    <property type="protein sequence ID" value="KLL45468.1"/>
    <property type="molecule type" value="Genomic_DNA"/>
</dbReference>
<protein>
    <submittedName>
        <fullName evidence="1">Uncharacterized protein</fullName>
    </submittedName>
</protein>
<proteinExistence type="predicted"/>
<name>A0A0H1USY7_STRAG</name>
<sequence length="96" mass="11256">MNRVKVDLQCPYCGFCKVVKTASYRKCIICQSCKQTVFLSWATDTEGKLDNCGCYFHAYEPFNIRKINLEFQDAFDDEQPTPFFTIRKGYKKNDKN</sequence>
<dbReference type="RefSeq" id="WP_017766997.1">
    <property type="nucleotide sequence ID" value="NZ_JBQKVU010000049.1"/>
</dbReference>
<organism evidence="1 2">
    <name type="scientific">Streptococcus agalactiae</name>
    <dbReference type="NCBI Taxonomy" id="1311"/>
    <lineage>
        <taxon>Bacteria</taxon>
        <taxon>Bacillati</taxon>
        <taxon>Bacillota</taxon>
        <taxon>Bacilli</taxon>
        <taxon>Lactobacillales</taxon>
        <taxon>Streptococcaceae</taxon>
        <taxon>Streptococcus</taxon>
    </lineage>
</organism>
<accession>A0A0H1USY7</accession>
<dbReference type="SUPFAM" id="SSF161245">
    <property type="entry name" value="Zinc hairpin stack"/>
    <property type="match status" value="1"/>
</dbReference>
<evidence type="ECO:0000313" key="1">
    <source>
        <dbReference type="EMBL" id="KLL45468.1"/>
    </source>
</evidence>
<dbReference type="AlphaFoldDB" id="A0A0H1USY7"/>